<sequence>MTRLGQGQGASIKSAHGRYTIGGVNFKKASKSRHLLIITSAIGSSKTSKLHEIRQDVNNHIFVIAYAIVDVENKDNWKWFLILLHEDLGDYKQHNWTFVLDMQKIMLSYCKHCIVV</sequence>
<dbReference type="OrthoDB" id="1731134at2759"/>
<keyword evidence="2" id="KW-1185">Reference proteome</keyword>
<dbReference type="EMBL" id="QJKJ01004599">
    <property type="protein sequence ID" value="RDX93492.1"/>
    <property type="molecule type" value="Genomic_DNA"/>
</dbReference>
<dbReference type="PANTHER" id="PTHR31973">
    <property type="entry name" value="POLYPROTEIN, PUTATIVE-RELATED"/>
    <property type="match status" value="1"/>
</dbReference>
<evidence type="ECO:0008006" key="3">
    <source>
        <dbReference type="Google" id="ProtNLM"/>
    </source>
</evidence>
<name>A0A371GSH4_MUCPR</name>
<dbReference type="Proteomes" id="UP000257109">
    <property type="component" value="Unassembled WGS sequence"/>
</dbReference>
<feature type="non-terminal residue" evidence="1">
    <location>
        <position position="1"/>
    </location>
</feature>
<evidence type="ECO:0000313" key="1">
    <source>
        <dbReference type="EMBL" id="RDX93492.1"/>
    </source>
</evidence>
<dbReference type="AlphaFoldDB" id="A0A371GSH4"/>
<dbReference type="PANTHER" id="PTHR31973:SF187">
    <property type="entry name" value="MUTATOR TRANSPOSASE MUDRA PROTEIN"/>
    <property type="match status" value="1"/>
</dbReference>
<gene>
    <name evidence="1" type="ORF">CR513_24243</name>
</gene>
<accession>A0A371GSH4</accession>
<comment type="caution">
    <text evidence="1">The sequence shown here is derived from an EMBL/GenBank/DDBJ whole genome shotgun (WGS) entry which is preliminary data.</text>
</comment>
<reference evidence="1" key="1">
    <citation type="submission" date="2018-05" db="EMBL/GenBank/DDBJ databases">
        <title>Draft genome of Mucuna pruriens seed.</title>
        <authorList>
            <person name="Nnadi N.E."/>
            <person name="Vos R."/>
            <person name="Hasami M.H."/>
            <person name="Devisetty U.K."/>
            <person name="Aguiy J.C."/>
        </authorList>
    </citation>
    <scope>NUCLEOTIDE SEQUENCE [LARGE SCALE GENOMIC DNA]</scope>
    <source>
        <strain evidence="1">JCA_2017</strain>
    </source>
</reference>
<proteinExistence type="predicted"/>
<evidence type="ECO:0000313" key="2">
    <source>
        <dbReference type="Proteomes" id="UP000257109"/>
    </source>
</evidence>
<protein>
    <recommendedName>
        <fullName evidence="3">MULE transposase domain-containing protein</fullName>
    </recommendedName>
</protein>
<organism evidence="1 2">
    <name type="scientific">Mucuna pruriens</name>
    <name type="common">Velvet bean</name>
    <name type="synonym">Dolichos pruriens</name>
    <dbReference type="NCBI Taxonomy" id="157652"/>
    <lineage>
        <taxon>Eukaryota</taxon>
        <taxon>Viridiplantae</taxon>
        <taxon>Streptophyta</taxon>
        <taxon>Embryophyta</taxon>
        <taxon>Tracheophyta</taxon>
        <taxon>Spermatophyta</taxon>
        <taxon>Magnoliopsida</taxon>
        <taxon>eudicotyledons</taxon>
        <taxon>Gunneridae</taxon>
        <taxon>Pentapetalae</taxon>
        <taxon>rosids</taxon>
        <taxon>fabids</taxon>
        <taxon>Fabales</taxon>
        <taxon>Fabaceae</taxon>
        <taxon>Papilionoideae</taxon>
        <taxon>50 kb inversion clade</taxon>
        <taxon>NPAAA clade</taxon>
        <taxon>indigoferoid/millettioid clade</taxon>
        <taxon>Phaseoleae</taxon>
        <taxon>Mucuna</taxon>
    </lineage>
</organism>